<feature type="region of interest" description="Disordered" evidence="1">
    <location>
        <begin position="80"/>
        <end position="115"/>
    </location>
</feature>
<sequence>MYTSLFTFAILALAASLGIADASRPRVLYPYQCSVSTVTYTPAVTFTRVITSTTTVFPERKRLDRLLHSFDMHTFDKRHEMGTDMTSPTKTTSPTHSMLPRDTAVTETDTTTTTTTTTVTRTRTVTDETTTHVTRTLTIPSFTAEYSGTRTITVPRFTTA</sequence>
<name>A0A5C2SQQ3_9APHY</name>
<evidence type="ECO:0000313" key="4">
    <source>
        <dbReference type="Proteomes" id="UP000313359"/>
    </source>
</evidence>
<keyword evidence="2" id="KW-0732">Signal</keyword>
<dbReference type="EMBL" id="ML122255">
    <property type="protein sequence ID" value="RPD63806.1"/>
    <property type="molecule type" value="Genomic_DNA"/>
</dbReference>
<evidence type="ECO:0000256" key="1">
    <source>
        <dbReference type="SAM" id="MobiDB-lite"/>
    </source>
</evidence>
<feature type="chain" id="PRO_5022748489" evidence="2">
    <location>
        <begin position="23"/>
        <end position="160"/>
    </location>
</feature>
<organism evidence="3 4">
    <name type="scientific">Lentinus tigrinus ALCF2SS1-6</name>
    <dbReference type="NCBI Taxonomy" id="1328759"/>
    <lineage>
        <taxon>Eukaryota</taxon>
        <taxon>Fungi</taxon>
        <taxon>Dikarya</taxon>
        <taxon>Basidiomycota</taxon>
        <taxon>Agaricomycotina</taxon>
        <taxon>Agaricomycetes</taxon>
        <taxon>Polyporales</taxon>
        <taxon>Polyporaceae</taxon>
        <taxon>Lentinus</taxon>
    </lineage>
</organism>
<dbReference type="Proteomes" id="UP000313359">
    <property type="component" value="Unassembled WGS sequence"/>
</dbReference>
<feature type="compositionally biased region" description="Low complexity" evidence="1">
    <location>
        <begin position="86"/>
        <end position="115"/>
    </location>
</feature>
<evidence type="ECO:0000313" key="3">
    <source>
        <dbReference type="EMBL" id="RPD63806.1"/>
    </source>
</evidence>
<gene>
    <name evidence="3" type="ORF">L227DRAFT_598874</name>
</gene>
<feature type="signal peptide" evidence="2">
    <location>
        <begin position="1"/>
        <end position="22"/>
    </location>
</feature>
<keyword evidence="4" id="KW-1185">Reference proteome</keyword>
<proteinExistence type="predicted"/>
<dbReference type="AlphaFoldDB" id="A0A5C2SQQ3"/>
<accession>A0A5C2SQQ3</accession>
<reference evidence="3" key="1">
    <citation type="journal article" date="2018" name="Genome Biol. Evol.">
        <title>Genomics and development of Lentinus tigrinus, a white-rot wood-decaying mushroom with dimorphic fruiting bodies.</title>
        <authorList>
            <person name="Wu B."/>
            <person name="Xu Z."/>
            <person name="Knudson A."/>
            <person name="Carlson A."/>
            <person name="Chen N."/>
            <person name="Kovaka S."/>
            <person name="LaButti K."/>
            <person name="Lipzen A."/>
            <person name="Pennachio C."/>
            <person name="Riley R."/>
            <person name="Schakwitz W."/>
            <person name="Umezawa K."/>
            <person name="Ohm R.A."/>
            <person name="Grigoriev I.V."/>
            <person name="Nagy L.G."/>
            <person name="Gibbons J."/>
            <person name="Hibbett D."/>
        </authorList>
    </citation>
    <scope>NUCLEOTIDE SEQUENCE [LARGE SCALE GENOMIC DNA]</scope>
    <source>
        <strain evidence="3">ALCF2SS1-6</strain>
    </source>
</reference>
<evidence type="ECO:0000256" key="2">
    <source>
        <dbReference type="SAM" id="SignalP"/>
    </source>
</evidence>
<protein>
    <submittedName>
        <fullName evidence="3">Uncharacterized protein</fullName>
    </submittedName>
</protein>